<feature type="region of interest" description="Disordered" evidence="1">
    <location>
        <begin position="211"/>
        <end position="231"/>
    </location>
</feature>
<dbReference type="PANTHER" id="PTHR47219:SF9">
    <property type="entry name" value="GTPASE ACTIVATING PROTEIN AND CENTROSOME-ASSOCIATED, ISOFORM B"/>
    <property type="match status" value="1"/>
</dbReference>
<dbReference type="AlphaFoldDB" id="A0A8J8NW70"/>
<comment type="caution">
    <text evidence="3">The sequence shown here is derived from an EMBL/GenBank/DDBJ whole genome shotgun (WGS) entry which is preliminary data.</text>
</comment>
<accession>A0A8J8NW70</accession>
<protein>
    <recommendedName>
        <fullName evidence="2">Rab-GAP TBC domain-containing protein</fullName>
    </recommendedName>
</protein>
<dbReference type="Pfam" id="PF00566">
    <property type="entry name" value="RabGAP-TBC"/>
    <property type="match status" value="1"/>
</dbReference>
<dbReference type="InterPro" id="IPR000195">
    <property type="entry name" value="Rab-GAP-TBC_dom"/>
</dbReference>
<keyword evidence="4" id="KW-1185">Reference proteome</keyword>
<feature type="domain" description="Rab-GAP TBC" evidence="2">
    <location>
        <begin position="1"/>
        <end position="54"/>
    </location>
</feature>
<reference evidence="3" key="1">
    <citation type="submission" date="2019-06" db="EMBL/GenBank/DDBJ databases">
        <authorList>
            <person name="Zheng W."/>
        </authorList>
    </citation>
    <scope>NUCLEOTIDE SEQUENCE</scope>
    <source>
        <strain evidence="3">QDHG01</strain>
    </source>
</reference>
<proteinExistence type="predicted"/>
<dbReference type="PROSITE" id="PS50086">
    <property type="entry name" value="TBC_RABGAP"/>
    <property type="match status" value="1"/>
</dbReference>
<feature type="compositionally biased region" description="Polar residues" evidence="1">
    <location>
        <begin position="211"/>
        <end position="221"/>
    </location>
</feature>
<dbReference type="Proteomes" id="UP000785679">
    <property type="component" value="Unassembled WGS sequence"/>
</dbReference>
<dbReference type="GO" id="GO:0005096">
    <property type="term" value="F:GTPase activator activity"/>
    <property type="evidence" value="ECO:0007669"/>
    <property type="project" value="TreeGrafter"/>
</dbReference>
<sequence length="380" mass="44098">MLLQYHDREVYQHLKQHKLVMEMYATNWFLTLFTRAVGDIALLYEVWEIFLFERDKYMIFYFAIALIQSQRQQILQLKQFEQLLKFLTVDLRMGDHSKLAHVYALAVNIRTNTPVSYSMMVSQLRLFAQDAILSNEELEMLEQFKAAGKSSHSHSLILPVSAKELIYGPETLLQNSSNNNKYQNMMIIQADQEDHSPTDLDCSNVYLVLNNKSPQKDNTSPQKEEQKEEDEVIDIPKSVQDSIVKIQELKYECGPTTQIAHNTKFIVLDLRYNKRASKHTSPQMLEHYFTRGGKQPSPVTYEQIDYGDELVRQVSFYAFGLQFQSSHIVLLLAASLDEVAVRKAKEYAPDLIMFKKAMEILRDRNYVSVVDNGVRGFITK</sequence>
<dbReference type="SUPFAM" id="SSF47923">
    <property type="entry name" value="Ypt/Rab-GAP domain of gyp1p"/>
    <property type="match status" value="1"/>
</dbReference>
<organism evidence="3 4">
    <name type="scientific">Halteria grandinella</name>
    <dbReference type="NCBI Taxonomy" id="5974"/>
    <lineage>
        <taxon>Eukaryota</taxon>
        <taxon>Sar</taxon>
        <taxon>Alveolata</taxon>
        <taxon>Ciliophora</taxon>
        <taxon>Intramacronucleata</taxon>
        <taxon>Spirotrichea</taxon>
        <taxon>Stichotrichia</taxon>
        <taxon>Sporadotrichida</taxon>
        <taxon>Halteriidae</taxon>
        <taxon>Halteria</taxon>
    </lineage>
</organism>
<dbReference type="PANTHER" id="PTHR47219">
    <property type="entry name" value="RAB GTPASE-ACTIVATING PROTEIN 1-LIKE"/>
    <property type="match status" value="1"/>
</dbReference>
<dbReference type="OrthoDB" id="290141at2759"/>
<dbReference type="Gene3D" id="1.10.472.80">
    <property type="entry name" value="Ypt/Rab-GAP domain of gyp1p, domain 3"/>
    <property type="match status" value="1"/>
</dbReference>
<dbReference type="InterPro" id="IPR035969">
    <property type="entry name" value="Rab-GAP_TBC_sf"/>
</dbReference>
<dbReference type="EMBL" id="RRYP01004170">
    <property type="protein sequence ID" value="TNV83107.1"/>
    <property type="molecule type" value="Genomic_DNA"/>
</dbReference>
<name>A0A8J8NW70_HALGN</name>
<evidence type="ECO:0000259" key="2">
    <source>
        <dbReference type="PROSITE" id="PS50086"/>
    </source>
</evidence>
<dbReference type="GO" id="GO:0031267">
    <property type="term" value="F:small GTPase binding"/>
    <property type="evidence" value="ECO:0007669"/>
    <property type="project" value="TreeGrafter"/>
</dbReference>
<evidence type="ECO:0000313" key="4">
    <source>
        <dbReference type="Proteomes" id="UP000785679"/>
    </source>
</evidence>
<gene>
    <name evidence="3" type="ORF">FGO68_gene3020</name>
</gene>
<evidence type="ECO:0000256" key="1">
    <source>
        <dbReference type="SAM" id="MobiDB-lite"/>
    </source>
</evidence>
<evidence type="ECO:0000313" key="3">
    <source>
        <dbReference type="EMBL" id="TNV83107.1"/>
    </source>
</evidence>
<dbReference type="InterPro" id="IPR050302">
    <property type="entry name" value="Rab_GAP_TBC_domain"/>
</dbReference>